<dbReference type="GeneID" id="120254986"/>
<protein>
    <submittedName>
        <fullName evidence="3">Uncharacterized protein LOC120254986</fullName>
    </submittedName>
</protein>
<organism evidence="2 3">
    <name type="scientific">Dioscorea cayennensis subsp. rotundata</name>
    <name type="common">White Guinea yam</name>
    <name type="synonym">Dioscorea rotundata</name>
    <dbReference type="NCBI Taxonomy" id="55577"/>
    <lineage>
        <taxon>Eukaryota</taxon>
        <taxon>Viridiplantae</taxon>
        <taxon>Streptophyta</taxon>
        <taxon>Embryophyta</taxon>
        <taxon>Tracheophyta</taxon>
        <taxon>Spermatophyta</taxon>
        <taxon>Magnoliopsida</taxon>
        <taxon>Liliopsida</taxon>
        <taxon>Dioscoreales</taxon>
        <taxon>Dioscoreaceae</taxon>
        <taxon>Dioscorea</taxon>
    </lineage>
</organism>
<dbReference type="Pfam" id="PF03108">
    <property type="entry name" value="DBD_Tnp_Mut"/>
    <property type="match status" value="1"/>
</dbReference>
<sequence>MGYTISFSQGVVEGVVEKKIVNRMMKNSRSYSRIRIDGDDKPRVVEFNEEKELYNPSLKVGMLFRDFEQLKKACRNWGINNKFQVWFPQNNKKRVICACHNKQCSFRIYAARMSKDNPLVQIKSVNFDHTCGKVFTNFHGTSKWLAIKYLDKFRADPNWSYNGIIKQVKDDHGFRISSMKAWRTKNLAMKWVNGDEAEQYTKLIRYAAELRQSNPGTTVILWRDEGVFKGFYVCLKPLKDAFRSVVLIENRESWTWFMEALRDDLEIWNSKYVTIMSDRQKGEIQRYILDARDKGIITMLEMIKVKLMRRMKKKKEQMLKYKGNICPKIQKKLNKMKEESLLHTRFFRFTGPRLLSLRPFVSAPGSGRDNWMLNAEFVHVFGAEFPADAEFV</sequence>
<reference evidence="3" key="1">
    <citation type="submission" date="2025-08" db="UniProtKB">
        <authorList>
            <consortium name="RefSeq"/>
        </authorList>
    </citation>
    <scope>IDENTIFICATION</scope>
</reference>
<proteinExistence type="predicted"/>
<evidence type="ECO:0000313" key="3">
    <source>
        <dbReference type="RefSeq" id="XP_039118854.1"/>
    </source>
</evidence>
<evidence type="ECO:0000313" key="2">
    <source>
        <dbReference type="Proteomes" id="UP001515500"/>
    </source>
</evidence>
<dbReference type="RefSeq" id="XP_039118854.1">
    <property type="nucleotide sequence ID" value="XM_039262920.1"/>
</dbReference>
<feature type="domain" description="Transposase MuDR plant" evidence="1">
    <location>
        <begin position="58"/>
        <end position="117"/>
    </location>
</feature>
<keyword evidence="2" id="KW-1185">Reference proteome</keyword>
<dbReference type="InterPro" id="IPR004332">
    <property type="entry name" value="Transposase_MuDR"/>
</dbReference>
<dbReference type="PANTHER" id="PTHR31973">
    <property type="entry name" value="POLYPROTEIN, PUTATIVE-RELATED"/>
    <property type="match status" value="1"/>
</dbReference>
<dbReference type="PANTHER" id="PTHR31973:SF187">
    <property type="entry name" value="MUTATOR TRANSPOSASE MUDRA PROTEIN"/>
    <property type="match status" value="1"/>
</dbReference>
<evidence type="ECO:0000259" key="1">
    <source>
        <dbReference type="Pfam" id="PF03108"/>
    </source>
</evidence>
<name>A0AB40AVN3_DIOCR</name>
<dbReference type="Proteomes" id="UP001515500">
    <property type="component" value="Unplaced"/>
</dbReference>
<accession>A0AB40AVN3</accession>
<dbReference type="AlphaFoldDB" id="A0AB40AVN3"/>
<gene>
    <name evidence="3" type="primary">LOC120254986</name>
</gene>